<evidence type="ECO:0000256" key="3">
    <source>
        <dbReference type="ARBA" id="ARBA00022801"/>
    </source>
</evidence>
<evidence type="ECO:0000259" key="5">
    <source>
        <dbReference type="Pfam" id="PF16874"/>
    </source>
</evidence>
<dbReference type="CDD" id="cd14791">
    <property type="entry name" value="GH36"/>
    <property type="match status" value="1"/>
</dbReference>
<evidence type="ECO:0000256" key="4">
    <source>
        <dbReference type="ARBA" id="ARBA00023295"/>
    </source>
</evidence>
<dbReference type="PANTHER" id="PTHR43053:SF3">
    <property type="entry name" value="ALPHA-GALACTOSIDASE C-RELATED"/>
    <property type="match status" value="1"/>
</dbReference>
<dbReference type="Gene3D" id="3.20.20.70">
    <property type="entry name" value="Aldolase class I"/>
    <property type="match status" value="1"/>
</dbReference>
<dbReference type="FunFam" id="3.20.20.70:FF:000118">
    <property type="entry name" value="Alpha-galactosidase"/>
    <property type="match status" value="1"/>
</dbReference>
<dbReference type="Proteomes" id="UP000198702">
    <property type="component" value="Unassembled WGS sequence"/>
</dbReference>
<gene>
    <name evidence="7" type="ORF">SAMN04487751_2564</name>
</gene>
<dbReference type="InterPro" id="IPR031704">
    <property type="entry name" value="Glyco_hydro_36_N"/>
</dbReference>
<dbReference type="InterPro" id="IPR000111">
    <property type="entry name" value="Glyco_hydro_27/36_CS"/>
</dbReference>
<keyword evidence="3" id="KW-0378">Hydrolase</keyword>
<dbReference type="Pfam" id="PF16874">
    <property type="entry name" value="Glyco_hydro_36C"/>
    <property type="match status" value="1"/>
</dbReference>
<dbReference type="InterPro" id="IPR038417">
    <property type="entry name" value="Alpga-gal_N_sf"/>
</dbReference>
<evidence type="ECO:0000256" key="2">
    <source>
        <dbReference type="ARBA" id="ARBA00012755"/>
    </source>
</evidence>
<dbReference type="InterPro" id="IPR002252">
    <property type="entry name" value="Glyco_hydro_36"/>
</dbReference>
<dbReference type="Gene3D" id="2.70.98.60">
    <property type="entry name" value="alpha-galactosidase from lactobacil brevis"/>
    <property type="match status" value="1"/>
</dbReference>
<protein>
    <recommendedName>
        <fullName evidence="2">alpha-galactosidase</fullName>
        <ecNumber evidence="2">3.2.1.22</ecNumber>
    </recommendedName>
</protein>
<comment type="caution">
    <text evidence="7">The sequence shown here is derived from an EMBL/GenBank/DDBJ whole genome shotgun (WGS) entry which is preliminary data.</text>
</comment>
<name>A0A7Z7CYY9_9MICO</name>
<organism evidence="7 8">
    <name type="scientific">Microbacterium saccharophilum</name>
    <dbReference type="NCBI Taxonomy" id="1213358"/>
    <lineage>
        <taxon>Bacteria</taxon>
        <taxon>Bacillati</taxon>
        <taxon>Actinomycetota</taxon>
        <taxon>Actinomycetes</taxon>
        <taxon>Micrococcales</taxon>
        <taxon>Microbacteriaceae</taxon>
        <taxon>Microbacterium</taxon>
    </lineage>
</organism>
<dbReference type="SUPFAM" id="SSF51445">
    <property type="entry name" value="(Trans)glycosidases"/>
    <property type="match status" value="1"/>
</dbReference>
<dbReference type="GO" id="GO:0016052">
    <property type="term" value="P:carbohydrate catabolic process"/>
    <property type="evidence" value="ECO:0007669"/>
    <property type="project" value="InterPro"/>
</dbReference>
<dbReference type="PROSITE" id="PS00512">
    <property type="entry name" value="ALPHA_GALACTOSIDASE"/>
    <property type="match status" value="1"/>
</dbReference>
<accession>A0A7Z7CYY9</accession>
<evidence type="ECO:0000313" key="7">
    <source>
        <dbReference type="EMBL" id="SFI66218.1"/>
    </source>
</evidence>
<evidence type="ECO:0000313" key="8">
    <source>
        <dbReference type="Proteomes" id="UP000198702"/>
    </source>
</evidence>
<dbReference type="GO" id="GO:0004557">
    <property type="term" value="F:alpha-galactosidase activity"/>
    <property type="evidence" value="ECO:0007669"/>
    <property type="project" value="UniProtKB-EC"/>
</dbReference>
<dbReference type="InterPro" id="IPR050985">
    <property type="entry name" value="Alpha-glycosidase_related"/>
</dbReference>
<dbReference type="InterPro" id="IPR013785">
    <property type="entry name" value="Aldolase_TIM"/>
</dbReference>
<proteinExistence type="predicted"/>
<evidence type="ECO:0000259" key="6">
    <source>
        <dbReference type="Pfam" id="PF16875"/>
    </source>
</evidence>
<keyword evidence="4" id="KW-0326">Glycosidase</keyword>
<dbReference type="PANTHER" id="PTHR43053">
    <property type="entry name" value="GLYCOSIDASE FAMILY 31"/>
    <property type="match status" value="1"/>
</dbReference>
<dbReference type="InterPro" id="IPR031705">
    <property type="entry name" value="Glyco_hydro_36_C"/>
</dbReference>
<sequence>MTIVLTRAHGVALVLGVPDVGLPHVLHWGADLDAVTAHDLDGLEAALSRQVAPGTLDAAWQMPVVASEADGWTGRPQLQVRTAAGIHRCRWTVDTVDAGEADVAITAHDGTSGLTLRWAATIEAGGVVWVDLTVRNDGAPIEIEWAEATLPVPTSVTHLTTFDGRWTREKRPVVTPVPAGAVARQSRRGRPGHDSPAAALLTVGEPSWQGGEVWATHVAWSSDTTYRTDRITDAVTFLGGGEYLRSGEVVLDAGASYTAPRVAFTWSDAGLDGVAERFHTWMRARPGHPSTPRPLTLNTWEAVYFDHDPDHLLALAEQAAAVGIERFVLDDGWFAGRRDDTTSLGDWVVDRSVWPDGLAPLANRVHELGMQFGLWFEPEMISLDSDAARAHPDWLLHDPGHLDHAEGLSWRSQYVLDLAHPAATAHVRDQISALVTELGIDFIKWDHNRDLVDSAHEGRPGGHAQMHAVYALLEELHRRHPALEIESCSSGGARTDLGILAVTDRVWASDSNDPVERQDIQLWTGLLLPPELVGAHVGPAHSHSSGRTTDLSYRLATSLLGSAGFECDISVFSDDERATVERFAALYRALRPVLHSGTVSHPFLRDPAWRVTMTTTAEEAVVVAATVRSLEDARAERLRLPGLDPTRRYRVRVCTEVGEAKHGWITPEWFAAGEIELPGSVLGRVGLQLPCLWPVQAFVLHLTALPR</sequence>
<dbReference type="AlphaFoldDB" id="A0A7Z7CYY9"/>
<dbReference type="InterPro" id="IPR013780">
    <property type="entry name" value="Glyco_hydro_b"/>
</dbReference>
<feature type="domain" description="Glycosyl hydrolase family 36 N-terminal" evidence="6">
    <location>
        <begin position="21"/>
        <end position="251"/>
    </location>
</feature>
<evidence type="ECO:0000256" key="1">
    <source>
        <dbReference type="ARBA" id="ARBA00001255"/>
    </source>
</evidence>
<dbReference type="EMBL" id="FOQZ01000004">
    <property type="protein sequence ID" value="SFI66218.1"/>
    <property type="molecule type" value="Genomic_DNA"/>
</dbReference>
<dbReference type="EC" id="3.2.1.22" evidence="2"/>
<dbReference type="RefSeq" id="WP_028496879.1">
    <property type="nucleotide sequence ID" value="NZ_FOQZ01000004.1"/>
</dbReference>
<comment type="catalytic activity">
    <reaction evidence="1">
        <text>Hydrolysis of terminal, non-reducing alpha-D-galactose residues in alpha-D-galactosides, including galactose oligosaccharides, galactomannans and galactolipids.</text>
        <dbReference type="EC" id="3.2.1.22"/>
    </reaction>
</comment>
<feature type="domain" description="Glycosyl hydrolase family 36 C-terminal" evidence="5">
    <location>
        <begin position="614"/>
        <end position="702"/>
    </location>
</feature>
<dbReference type="Gene3D" id="2.60.40.1180">
    <property type="entry name" value="Golgi alpha-mannosidase II"/>
    <property type="match status" value="1"/>
</dbReference>
<dbReference type="InterPro" id="IPR017853">
    <property type="entry name" value="GH"/>
</dbReference>
<dbReference type="PRINTS" id="PR00743">
    <property type="entry name" value="GLHYDRLASE36"/>
</dbReference>
<dbReference type="Pfam" id="PF16875">
    <property type="entry name" value="Glyco_hydro_36N"/>
    <property type="match status" value="1"/>
</dbReference>
<dbReference type="Pfam" id="PF02065">
    <property type="entry name" value="Melibiase"/>
    <property type="match status" value="1"/>
</dbReference>
<reference evidence="7 8" key="1">
    <citation type="submission" date="2016-10" db="EMBL/GenBank/DDBJ databases">
        <authorList>
            <person name="Varghese N."/>
            <person name="Submissions S."/>
        </authorList>
    </citation>
    <scope>NUCLEOTIDE SEQUENCE [LARGE SCALE GENOMIC DNA]</scope>
    <source>
        <strain evidence="7 8">UNC380MFSha3.1</strain>
    </source>
</reference>